<dbReference type="Pfam" id="PF04969">
    <property type="entry name" value="CS"/>
    <property type="match status" value="1"/>
</dbReference>
<dbReference type="PROSITE" id="PS51203">
    <property type="entry name" value="CS"/>
    <property type="match status" value="1"/>
</dbReference>
<evidence type="ECO:0000313" key="5">
    <source>
        <dbReference type="EMBL" id="KAJ5182888.1"/>
    </source>
</evidence>
<feature type="compositionally biased region" description="Low complexity" evidence="2">
    <location>
        <begin position="199"/>
        <end position="213"/>
    </location>
</feature>
<dbReference type="OrthoDB" id="1898560at2759"/>
<dbReference type="PANTHER" id="PTHR45862">
    <property type="entry name" value="PROTEIN SGT1 HOMOLOG"/>
    <property type="match status" value="1"/>
</dbReference>
<evidence type="ECO:0000259" key="4">
    <source>
        <dbReference type="PROSITE" id="PS51203"/>
    </source>
</evidence>
<dbReference type="PROSITE" id="PS51048">
    <property type="entry name" value="SGS"/>
    <property type="match status" value="1"/>
</dbReference>
<dbReference type="InterPro" id="IPR007699">
    <property type="entry name" value="SGS_dom"/>
</dbReference>
<feature type="compositionally biased region" description="Low complexity" evidence="2">
    <location>
        <begin position="336"/>
        <end position="350"/>
    </location>
</feature>
<evidence type="ECO:0000259" key="3">
    <source>
        <dbReference type="PROSITE" id="PS51048"/>
    </source>
</evidence>
<evidence type="ECO:0000313" key="6">
    <source>
        <dbReference type="Proteomes" id="UP001146351"/>
    </source>
</evidence>
<comment type="similarity">
    <text evidence="1">Belongs to the SGT1 family.</text>
</comment>
<dbReference type="InterPro" id="IPR007052">
    <property type="entry name" value="CS_dom"/>
</dbReference>
<feature type="region of interest" description="Disordered" evidence="2">
    <location>
        <begin position="318"/>
        <end position="390"/>
    </location>
</feature>
<dbReference type="Proteomes" id="UP001146351">
    <property type="component" value="Unassembled WGS sequence"/>
</dbReference>
<keyword evidence="6" id="KW-1185">Reference proteome</keyword>
<sequence length="442" mass="47911">MDAASEGKEALDKSDPVSAIQHFTRALTQLPRAPKYYIQRATAYSRVKPADGGPNPEAALRDAEIALVLAIERGKRELMLAAQMRRAVSLFQLERYGDARFLFERIESKTDALEVPKVPGQLVDMDAAVLKLKAKKKAAIAELPIWMIKVRRKLSELGDGDEKATVSVVEYPSDTEIPTEEYLKDELERLQAGQPARAVGGTTQVSTQQSSTTPAPAVEQKKDAADSVAPPAPAKVRHEWYQSQDSVVVTLYVKGIPKEKVETDLKDESVSLQFPLPSGSEYAFTLDPLYAPVDTAASAVTVMGTKIEIVLKKQTPGQKWSALEASGTTTKLADRPATPATPTAGPAYPTSSRKGAKDWDKVASSLTAKKPKGEKGKDAGNESDDSEYGGDAVDGFFKKLYAGADPDTRRAMMKSFVESEGTSLSTNWSEVGETTMKPHHPN</sequence>
<gene>
    <name evidence="5" type="ORF">N7492_000504</name>
</gene>
<organism evidence="5 6">
    <name type="scientific">Penicillium capsulatum</name>
    <dbReference type="NCBI Taxonomy" id="69766"/>
    <lineage>
        <taxon>Eukaryota</taxon>
        <taxon>Fungi</taxon>
        <taxon>Dikarya</taxon>
        <taxon>Ascomycota</taxon>
        <taxon>Pezizomycotina</taxon>
        <taxon>Eurotiomycetes</taxon>
        <taxon>Eurotiomycetidae</taxon>
        <taxon>Eurotiales</taxon>
        <taxon>Aspergillaceae</taxon>
        <taxon>Penicillium</taxon>
    </lineage>
</organism>
<dbReference type="Gene3D" id="1.25.40.10">
    <property type="entry name" value="Tetratricopeptide repeat domain"/>
    <property type="match status" value="1"/>
</dbReference>
<feature type="region of interest" description="Disordered" evidence="2">
    <location>
        <begin position="418"/>
        <end position="442"/>
    </location>
</feature>
<evidence type="ECO:0000256" key="1">
    <source>
        <dbReference type="ARBA" id="ARBA00008509"/>
    </source>
</evidence>
<dbReference type="EMBL" id="JAPQKO010000001">
    <property type="protein sequence ID" value="KAJ5182888.1"/>
    <property type="molecule type" value="Genomic_DNA"/>
</dbReference>
<dbReference type="GO" id="GO:0051087">
    <property type="term" value="F:protein-folding chaperone binding"/>
    <property type="evidence" value="ECO:0007669"/>
    <property type="project" value="InterPro"/>
</dbReference>
<reference evidence="5" key="1">
    <citation type="submission" date="2022-11" db="EMBL/GenBank/DDBJ databases">
        <authorList>
            <person name="Petersen C."/>
        </authorList>
    </citation>
    <scope>NUCLEOTIDE SEQUENCE</scope>
    <source>
        <strain evidence="5">IBT 21917</strain>
    </source>
</reference>
<protein>
    <recommendedName>
        <fullName evidence="7">SGT1 and CS domain protein</fullName>
    </recommendedName>
</protein>
<dbReference type="SUPFAM" id="SSF49764">
    <property type="entry name" value="HSP20-like chaperones"/>
    <property type="match status" value="1"/>
</dbReference>
<dbReference type="Gene3D" id="2.60.40.790">
    <property type="match status" value="1"/>
</dbReference>
<feature type="compositionally biased region" description="Basic and acidic residues" evidence="2">
    <location>
        <begin position="371"/>
        <end position="380"/>
    </location>
</feature>
<dbReference type="InterPro" id="IPR044563">
    <property type="entry name" value="Sgt1-like"/>
</dbReference>
<dbReference type="InterPro" id="IPR011990">
    <property type="entry name" value="TPR-like_helical_dom_sf"/>
</dbReference>
<name>A0A9W9LYT5_9EURO</name>
<comment type="caution">
    <text evidence="5">The sequence shown here is derived from an EMBL/GenBank/DDBJ whole genome shotgun (WGS) entry which is preliminary data.</text>
</comment>
<feature type="domain" description="SGS" evidence="3">
    <location>
        <begin position="347"/>
        <end position="442"/>
    </location>
</feature>
<feature type="compositionally biased region" description="Polar residues" evidence="2">
    <location>
        <begin position="420"/>
        <end position="429"/>
    </location>
</feature>
<dbReference type="InterPro" id="IPR008978">
    <property type="entry name" value="HSP20-like_chaperone"/>
</dbReference>
<dbReference type="AlphaFoldDB" id="A0A9W9LYT5"/>
<evidence type="ECO:0008006" key="7">
    <source>
        <dbReference type="Google" id="ProtNLM"/>
    </source>
</evidence>
<reference evidence="5" key="2">
    <citation type="journal article" date="2023" name="IMA Fungus">
        <title>Comparative genomic study of the Penicillium genus elucidates a diverse pangenome and 15 lateral gene transfer events.</title>
        <authorList>
            <person name="Petersen C."/>
            <person name="Sorensen T."/>
            <person name="Nielsen M.R."/>
            <person name="Sondergaard T.E."/>
            <person name="Sorensen J.L."/>
            <person name="Fitzpatrick D.A."/>
            <person name="Frisvad J.C."/>
            <person name="Nielsen K.L."/>
        </authorList>
    </citation>
    <scope>NUCLEOTIDE SEQUENCE</scope>
    <source>
        <strain evidence="5">IBT 21917</strain>
    </source>
</reference>
<feature type="domain" description="CS" evidence="4">
    <location>
        <begin position="233"/>
        <end position="324"/>
    </location>
</feature>
<feature type="region of interest" description="Disordered" evidence="2">
    <location>
        <begin position="195"/>
        <end position="233"/>
    </location>
</feature>
<dbReference type="Pfam" id="PF05002">
    <property type="entry name" value="SGS"/>
    <property type="match status" value="1"/>
</dbReference>
<dbReference type="CDD" id="cd06466">
    <property type="entry name" value="p23_CS_SGT1_like"/>
    <property type="match status" value="1"/>
</dbReference>
<accession>A0A9W9LYT5</accession>
<evidence type="ECO:0000256" key="2">
    <source>
        <dbReference type="SAM" id="MobiDB-lite"/>
    </source>
</evidence>
<dbReference type="SUPFAM" id="SSF48452">
    <property type="entry name" value="TPR-like"/>
    <property type="match status" value="1"/>
</dbReference>
<proteinExistence type="inferred from homology"/>